<dbReference type="RefSeq" id="WP_220209652.1">
    <property type="nucleotide sequence ID" value="NZ_BNJK01000002.1"/>
</dbReference>
<dbReference type="InterPro" id="IPR003610">
    <property type="entry name" value="CBM5/12"/>
</dbReference>
<feature type="region of interest" description="Disordered" evidence="2">
    <location>
        <begin position="499"/>
        <end position="529"/>
    </location>
</feature>
<evidence type="ECO:0000259" key="4">
    <source>
        <dbReference type="SMART" id="SM00495"/>
    </source>
</evidence>
<feature type="domain" description="Chitin-binding type-3" evidence="4">
    <location>
        <begin position="468"/>
        <end position="516"/>
    </location>
</feature>
<evidence type="ECO:0000313" key="5">
    <source>
        <dbReference type="EMBL" id="GHO98983.1"/>
    </source>
</evidence>
<gene>
    <name evidence="5" type="ORF">KSF_090310</name>
</gene>
<dbReference type="PANTHER" id="PTHR42976">
    <property type="entry name" value="BIFUNCTIONAL CHITINASE/LYSOZYME-RELATED"/>
    <property type="match status" value="1"/>
</dbReference>
<dbReference type="Pfam" id="PF02839">
    <property type="entry name" value="CBM_5_12"/>
    <property type="match status" value="1"/>
</dbReference>
<feature type="transmembrane region" description="Helical" evidence="3">
    <location>
        <begin position="21"/>
        <end position="42"/>
    </location>
</feature>
<feature type="domain" description="Chitin-binding type-3" evidence="4">
    <location>
        <begin position="400"/>
        <end position="444"/>
    </location>
</feature>
<keyword evidence="3" id="KW-0472">Membrane</keyword>
<keyword evidence="1" id="KW-0378">Hydrolase</keyword>
<keyword evidence="3" id="KW-1133">Transmembrane helix</keyword>
<organism evidence="5 6">
    <name type="scientific">Reticulibacter mediterranei</name>
    <dbReference type="NCBI Taxonomy" id="2778369"/>
    <lineage>
        <taxon>Bacteria</taxon>
        <taxon>Bacillati</taxon>
        <taxon>Chloroflexota</taxon>
        <taxon>Ktedonobacteria</taxon>
        <taxon>Ktedonobacterales</taxon>
        <taxon>Reticulibacteraceae</taxon>
        <taxon>Reticulibacter</taxon>
    </lineage>
</organism>
<evidence type="ECO:0000313" key="6">
    <source>
        <dbReference type="Proteomes" id="UP000597444"/>
    </source>
</evidence>
<dbReference type="GO" id="GO:0030246">
    <property type="term" value="F:carbohydrate binding"/>
    <property type="evidence" value="ECO:0007669"/>
    <property type="project" value="InterPro"/>
</dbReference>
<dbReference type="AlphaFoldDB" id="A0A8J3IUX3"/>
<dbReference type="EMBL" id="BNJK01000002">
    <property type="protein sequence ID" value="GHO98983.1"/>
    <property type="molecule type" value="Genomic_DNA"/>
</dbReference>
<evidence type="ECO:0000256" key="2">
    <source>
        <dbReference type="SAM" id="MobiDB-lite"/>
    </source>
</evidence>
<keyword evidence="6" id="KW-1185">Reference proteome</keyword>
<dbReference type="GO" id="GO:0005576">
    <property type="term" value="C:extracellular region"/>
    <property type="evidence" value="ECO:0007669"/>
    <property type="project" value="InterPro"/>
</dbReference>
<dbReference type="InterPro" id="IPR036573">
    <property type="entry name" value="CBM_sf_5/12"/>
</dbReference>
<dbReference type="InterPro" id="IPR017853">
    <property type="entry name" value="GH"/>
</dbReference>
<dbReference type="Proteomes" id="UP000597444">
    <property type="component" value="Unassembled WGS sequence"/>
</dbReference>
<dbReference type="SUPFAM" id="SSF51055">
    <property type="entry name" value="Carbohydrate binding domain"/>
    <property type="match status" value="2"/>
</dbReference>
<dbReference type="SUPFAM" id="SSF51445">
    <property type="entry name" value="(Trans)glycosidases"/>
    <property type="match status" value="1"/>
</dbReference>
<proteinExistence type="predicted"/>
<protein>
    <submittedName>
        <fullName evidence="5">Chitinase</fullName>
    </submittedName>
</protein>
<dbReference type="SMART" id="SM00495">
    <property type="entry name" value="ChtBD3"/>
    <property type="match status" value="2"/>
</dbReference>
<dbReference type="CDD" id="cd06543">
    <property type="entry name" value="GH18_PF-ChiA-like"/>
    <property type="match status" value="1"/>
</dbReference>
<name>A0A8J3IUX3_9CHLR</name>
<reference evidence="5" key="1">
    <citation type="submission" date="2020-10" db="EMBL/GenBank/DDBJ databases">
        <title>Taxonomic study of unclassified bacteria belonging to the class Ktedonobacteria.</title>
        <authorList>
            <person name="Yabe S."/>
            <person name="Wang C.M."/>
            <person name="Zheng Y."/>
            <person name="Sakai Y."/>
            <person name="Cavaletti L."/>
            <person name="Monciardini P."/>
            <person name="Donadio S."/>
        </authorList>
    </citation>
    <scope>NUCLEOTIDE SEQUENCE</scope>
    <source>
        <strain evidence="5">ID150040</strain>
    </source>
</reference>
<dbReference type="PANTHER" id="PTHR42976:SF1">
    <property type="entry name" value="GH18 DOMAIN-CONTAINING PROTEIN-RELATED"/>
    <property type="match status" value="1"/>
</dbReference>
<comment type="caution">
    <text evidence="5">The sequence shown here is derived from an EMBL/GenBank/DDBJ whole genome shotgun (WGS) entry which is preliminary data.</text>
</comment>
<evidence type="ECO:0000256" key="1">
    <source>
        <dbReference type="ARBA" id="ARBA00022801"/>
    </source>
</evidence>
<dbReference type="InterPro" id="IPR052750">
    <property type="entry name" value="GH18_Chitinase"/>
</dbReference>
<evidence type="ECO:0000256" key="3">
    <source>
        <dbReference type="SAM" id="Phobius"/>
    </source>
</evidence>
<sequence>MSKPGVTHEQYTGEPQRRLSPWRVMLAIFILISLSAGTFFGLQQWHANQPTVSNKSWFASYVDVTATPTFAFEQMGTTAKRDAVLSFIVSSSLDACTPSWGGAYTLSQAIGSLDLDRRIARLQQQGGSVAVSFGGQKNQELAVNCTDPDKLFNAYQSVVNQYNINTIDLDLEGAGLTDATAASRRATAIAQLQSQRRAAGKSLAVWVTLPVTPQGLAENGTDAVSQLLTHHVDLAGVNVMTMDYGSSLVKGTTMASASENALTQTERQLGVLYQQAGIYLNDATLWTKMGATPMIGQNDTADEVFTLADAAAFNQFALSHKLGRMSMWSANRDSACGSNYVFTQIVSDACSGVQQDANGFANRLGAGFDGSIFLSAGLITTADTTSKRAQQPDNPATSPYQIWSPKGAYLKGTKVVWHHNVYQAKWWTQGDIPDNPVLQQWQTPWTLIGPVLPGEKPIPQPTLPAGTYPDWSGTTTYNTGDRILFNGVPYQAKWWNTGQSPAAATSNPDSSPWTPLTQEQINAIATPTR</sequence>
<dbReference type="GO" id="GO:0004553">
    <property type="term" value="F:hydrolase activity, hydrolyzing O-glycosyl compounds"/>
    <property type="evidence" value="ECO:0007669"/>
    <property type="project" value="InterPro"/>
</dbReference>
<dbReference type="GO" id="GO:0005975">
    <property type="term" value="P:carbohydrate metabolic process"/>
    <property type="evidence" value="ECO:0007669"/>
    <property type="project" value="InterPro"/>
</dbReference>
<dbReference type="Gene3D" id="3.20.20.80">
    <property type="entry name" value="Glycosidases"/>
    <property type="match status" value="1"/>
</dbReference>
<accession>A0A8J3IUX3</accession>
<dbReference type="Gene3D" id="2.10.10.20">
    <property type="entry name" value="Carbohydrate-binding module superfamily 5/12"/>
    <property type="match status" value="2"/>
</dbReference>
<dbReference type="CDD" id="cd12215">
    <property type="entry name" value="ChiC_BD"/>
    <property type="match status" value="2"/>
</dbReference>
<keyword evidence="3" id="KW-0812">Transmembrane</keyword>